<dbReference type="Pfam" id="PF24564">
    <property type="entry name" value="DUF7605"/>
    <property type="match status" value="1"/>
</dbReference>
<evidence type="ECO:0000256" key="1">
    <source>
        <dbReference type="SAM" id="MobiDB-lite"/>
    </source>
</evidence>
<protein>
    <recommendedName>
        <fullName evidence="2">DUF7605 domain-containing protein</fullName>
    </recommendedName>
</protein>
<feature type="domain" description="DUF7605" evidence="2">
    <location>
        <begin position="547"/>
        <end position="714"/>
    </location>
</feature>
<dbReference type="SUPFAM" id="SSF52540">
    <property type="entry name" value="P-loop containing nucleoside triphosphate hydrolases"/>
    <property type="match status" value="1"/>
</dbReference>
<dbReference type="Gene3D" id="3.40.50.300">
    <property type="entry name" value="P-loop containing nucleotide triphosphate hydrolases"/>
    <property type="match status" value="1"/>
</dbReference>
<accession>A0A9W7T0R3</accession>
<evidence type="ECO:0000259" key="2">
    <source>
        <dbReference type="Pfam" id="PF24564"/>
    </source>
</evidence>
<organism evidence="3 4">
    <name type="scientific">Teratosphaeria destructans</name>
    <dbReference type="NCBI Taxonomy" id="418781"/>
    <lineage>
        <taxon>Eukaryota</taxon>
        <taxon>Fungi</taxon>
        <taxon>Dikarya</taxon>
        <taxon>Ascomycota</taxon>
        <taxon>Pezizomycotina</taxon>
        <taxon>Dothideomycetes</taxon>
        <taxon>Dothideomycetidae</taxon>
        <taxon>Mycosphaerellales</taxon>
        <taxon>Teratosphaeriaceae</taxon>
        <taxon>Teratosphaeria</taxon>
    </lineage>
</organism>
<evidence type="ECO:0000313" key="3">
    <source>
        <dbReference type="EMBL" id="KAH9844899.1"/>
    </source>
</evidence>
<dbReference type="Proteomes" id="UP001138500">
    <property type="component" value="Unassembled WGS sequence"/>
</dbReference>
<comment type="caution">
    <text evidence="3">The sequence shown here is derived from an EMBL/GenBank/DDBJ whole genome shotgun (WGS) entry which is preliminary data.</text>
</comment>
<dbReference type="AlphaFoldDB" id="A0A9W7T0R3"/>
<reference evidence="3 4" key="1">
    <citation type="journal article" date="2018" name="IMA Fungus">
        <title>IMA Genome-F 10: Nine draft genome sequences of Claviceps purpurea s.lat., including C. arundinis, C. humidiphila, and C. cf. spartinae, pseudomolecules for the pitch canker pathogen Fusarium circinatum, draft genome of Davidsoniella eucalypti, Grosmannia galeiformis, Quambalaria eucalypti, and Teratosphaeria destructans.</title>
        <authorList>
            <person name="Wingfield B.D."/>
            <person name="Liu M."/>
            <person name="Nguyen H.D."/>
            <person name="Lane F.A."/>
            <person name="Morgan S.W."/>
            <person name="De Vos L."/>
            <person name="Wilken P.M."/>
            <person name="Duong T.A."/>
            <person name="Aylward J."/>
            <person name="Coetzee M.P."/>
            <person name="Dadej K."/>
            <person name="De Beer Z.W."/>
            <person name="Findlay W."/>
            <person name="Havenga M."/>
            <person name="Kolarik M."/>
            <person name="Menzies J.G."/>
            <person name="Naidoo K."/>
            <person name="Pochopski O."/>
            <person name="Shoukouhi P."/>
            <person name="Santana Q.C."/>
            <person name="Seifert K.A."/>
            <person name="Soal N."/>
            <person name="Steenkamp E.T."/>
            <person name="Tatham C.T."/>
            <person name="van der Nest M.A."/>
            <person name="Wingfield M.J."/>
        </authorList>
    </citation>
    <scope>NUCLEOTIDE SEQUENCE [LARGE SCALE GENOMIC DNA]</scope>
    <source>
        <strain evidence="3">CMW44962</strain>
    </source>
</reference>
<gene>
    <name evidence="3" type="ORF">Tdes44962_MAKER07079</name>
</gene>
<dbReference type="PANTHER" id="PTHR36681:SF3">
    <property type="entry name" value="NUCLEAR GTPASE, GERMINAL CENTER-ASSOCIATED, TANDEM DUPLICATE 3"/>
    <property type="match status" value="1"/>
</dbReference>
<keyword evidence="4" id="KW-1185">Reference proteome</keyword>
<reference evidence="3 4" key="2">
    <citation type="journal article" date="2021" name="Curr. Genet.">
        <title>Genetic response to nitrogen starvation in the aggressive Eucalyptus foliar pathogen Teratosphaeria destructans.</title>
        <authorList>
            <person name="Havenga M."/>
            <person name="Wingfield B.D."/>
            <person name="Wingfield M.J."/>
            <person name="Dreyer L.L."/>
            <person name="Roets F."/>
            <person name="Aylward J."/>
        </authorList>
    </citation>
    <scope>NUCLEOTIDE SEQUENCE [LARGE SCALE GENOMIC DNA]</scope>
    <source>
        <strain evidence="3">CMW44962</strain>
    </source>
</reference>
<feature type="compositionally biased region" description="Basic residues" evidence="1">
    <location>
        <begin position="351"/>
        <end position="362"/>
    </location>
</feature>
<proteinExistence type="predicted"/>
<dbReference type="InterPro" id="IPR056024">
    <property type="entry name" value="DUF7605"/>
</dbReference>
<dbReference type="OrthoDB" id="3598281at2759"/>
<evidence type="ECO:0000313" key="4">
    <source>
        <dbReference type="Proteomes" id="UP001138500"/>
    </source>
</evidence>
<feature type="region of interest" description="Disordered" evidence="1">
    <location>
        <begin position="346"/>
        <end position="372"/>
    </location>
</feature>
<dbReference type="PANTHER" id="PTHR36681">
    <property type="entry name" value="NUCLEAR GTPASE, GERMINAL CENTER-ASSOCIATED, TANDEM DUPLICATE 3"/>
    <property type="match status" value="1"/>
</dbReference>
<dbReference type="InterPro" id="IPR027417">
    <property type="entry name" value="P-loop_NTPase"/>
</dbReference>
<sequence length="825" mass="92749">MQYTEDSAIYGTYRRACELRKPPKVAKTLALLLGDSGVGKSSLINAVLGIPGLAKVVALGTSVTTVATSYESPLHGQTKTYGIQIDYLSEHEVRCLIKDFINDYKTSTDDSAEFEPDDLNRVKKAGTTAFEALSHLFYGDADLESKDALSRLLAARQSRLDELVSKLADKVEEMIRQLVMAGYRSTPCIQSDELKSVQQEAASFTSFTPGQMESTPYPLIKQVRMGISDQNLLKDFSIVDCPGKSDINMIHARAYHRQLEDCNELWIVDRADRIETHGPVADYTRHYGSSSKNVVVIGTRADDDIGNGDALLEHLQQRNVDVSHIHQLRKRRQELETIRAQANKDFEKVKKHERSGKKRKRTSSCPEDNDMVNRAESSLLRAKANSEKADSAILTALVEARSMHVTRRLRERFQGNLPLGKKLEIFFVSNTQYESNASADGSGAFLSVEATNIPALRQYVHSRAAPKILEALETYISTQYVPFIHGIGIFVDPVKLQGSQQAVELVNAKQQHLPQICDAYIEDLASKTQSVLAEPLRAARPAHIVHALQVLECKKKWHLGTIKVWVQGNGYNWTKRKAPENWNDLFASESTKMVDELWKEFVVEENTATDGLFGTVIGTVRAVARELKQSRLGQVVQFERFSKFVDGQISGLEATRHRFKREIGEALDTVHSRANTDSSEGYFRKGLLDAYERCKQMSGTGVKVRIMTTLENFFSLQNEGSPFSVMAAEICKGIREGAHEQTEELMDAAGRIFDDMRAELETMLEERQEDQQQVTLRMQLQKWLTTSEKIFNYNRDTLEDIKLSYDDIKQEERAGEEGVAMADAV</sequence>
<name>A0A9W7T0R3_9PEZI</name>
<dbReference type="EMBL" id="RIBY02000213">
    <property type="protein sequence ID" value="KAH9844899.1"/>
    <property type="molecule type" value="Genomic_DNA"/>
</dbReference>